<evidence type="ECO:0000313" key="2">
    <source>
        <dbReference type="Proteomes" id="UP001165960"/>
    </source>
</evidence>
<accession>A0ACC2ULZ9</accession>
<reference evidence="1" key="1">
    <citation type="submission" date="2022-04" db="EMBL/GenBank/DDBJ databases">
        <title>Genome of the entomopathogenic fungus Entomophthora muscae.</title>
        <authorList>
            <person name="Elya C."/>
            <person name="Lovett B.R."/>
            <person name="Lee E."/>
            <person name="Macias A.M."/>
            <person name="Hajek A.E."/>
            <person name="De Bivort B.L."/>
            <person name="Kasson M.T."/>
            <person name="De Fine Licht H.H."/>
            <person name="Stajich J.E."/>
        </authorList>
    </citation>
    <scope>NUCLEOTIDE SEQUENCE</scope>
    <source>
        <strain evidence="1">Berkeley</strain>
    </source>
</reference>
<comment type="caution">
    <text evidence="1">The sequence shown here is derived from an EMBL/GenBank/DDBJ whole genome shotgun (WGS) entry which is preliminary data.</text>
</comment>
<sequence>MLASSHQLCPNIPVSRQESKRPSQEEFQQDDINQYSASPQQSSPTQAKLPRSLSSLPKFPPTTSQKQVPKNGLLKAYKE</sequence>
<gene>
    <name evidence="1" type="ORF">DSO57_1026164</name>
</gene>
<dbReference type="Proteomes" id="UP001165960">
    <property type="component" value="Unassembled WGS sequence"/>
</dbReference>
<proteinExistence type="predicted"/>
<name>A0ACC2ULZ9_9FUNG</name>
<protein>
    <submittedName>
        <fullName evidence="1">Uncharacterized protein</fullName>
    </submittedName>
</protein>
<organism evidence="1 2">
    <name type="scientific">Entomophthora muscae</name>
    <dbReference type="NCBI Taxonomy" id="34485"/>
    <lineage>
        <taxon>Eukaryota</taxon>
        <taxon>Fungi</taxon>
        <taxon>Fungi incertae sedis</taxon>
        <taxon>Zoopagomycota</taxon>
        <taxon>Entomophthoromycotina</taxon>
        <taxon>Entomophthoromycetes</taxon>
        <taxon>Entomophthorales</taxon>
        <taxon>Entomophthoraceae</taxon>
        <taxon>Entomophthora</taxon>
    </lineage>
</organism>
<evidence type="ECO:0000313" key="1">
    <source>
        <dbReference type="EMBL" id="KAJ9088134.1"/>
    </source>
</evidence>
<dbReference type="EMBL" id="QTSX02000151">
    <property type="protein sequence ID" value="KAJ9088134.1"/>
    <property type="molecule type" value="Genomic_DNA"/>
</dbReference>
<keyword evidence="2" id="KW-1185">Reference proteome</keyword>